<dbReference type="PANTHER" id="PTHR18964:SF149">
    <property type="entry name" value="BIFUNCTIONAL UDP-N-ACETYLGLUCOSAMINE 2-EPIMERASE_N-ACETYLMANNOSAMINE KINASE"/>
    <property type="match status" value="1"/>
</dbReference>
<organism evidence="2 3">
    <name type="scientific">Phytoactinopolyspora halotolerans</name>
    <dbReference type="NCBI Taxonomy" id="1981512"/>
    <lineage>
        <taxon>Bacteria</taxon>
        <taxon>Bacillati</taxon>
        <taxon>Actinomycetota</taxon>
        <taxon>Actinomycetes</taxon>
        <taxon>Jiangellales</taxon>
        <taxon>Jiangellaceae</taxon>
        <taxon>Phytoactinopolyspora</taxon>
    </lineage>
</organism>
<dbReference type="Proteomes" id="UP000475214">
    <property type="component" value="Unassembled WGS sequence"/>
</dbReference>
<proteinExistence type="inferred from homology"/>
<protein>
    <submittedName>
        <fullName evidence="2">ROK family protein</fullName>
    </submittedName>
</protein>
<evidence type="ECO:0000313" key="2">
    <source>
        <dbReference type="EMBL" id="NEE02001.1"/>
    </source>
</evidence>
<dbReference type="InterPro" id="IPR043129">
    <property type="entry name" value="ATPase_NBD"/>
</dbReference>
<dbReference type="Pfam" id="PF00480">
    <property type="entry name" value="ROK"/>
    <property type="match status" value="1"/>
</dbReference>
<accession>A0A6L9SBS5</accession>
<dbReference type="AlphaFoldDB" id="A0A6L9SBS5"/>
<evidence type="ECO:0000313" key="3">
    <source>
        <dbReference type="Proteomes" id="UP000475214"/>
    </source>
</evidence>
<dbReference type="Gene3D" id="3.30.420.40">
    <property type="match status" value="2"/>
</dbReference>
<dbReference type="EMBL" id="JAAGOA010000012">
    <property type="protein sequence ID" value="NEE02001.1"/>
    <property type="molecule type" value="Genomic_DNA"/>
</dbReference>
<comment type="similarity">
    <text evidence="1">Belongs to the ROK (NagC/XylR) family.</text>
</comment>
<dbReference type="PANTHER" id="PTHR18964">
    <property type="entry name" value="ROK (REPRESSOR, ORF, KINASE) FAMILY"/>
    <property type="match status" value="1"/>
</dbReference>
<reference evidence="2 3" key="1">
    <citation type="submission" date="2020-02" db="EMBL/GenBank/DDBJ databases">
        <authorList>
            <person name="Li X.-J."/>
            <person name="Han X.-M."/>
        </authorList>
    </citation>
    <scope>NUCLEOTIDE SEQUENCE [LARGE SCALE GENOMIC DNA]</scope>
    <source>
        <strain evidence="2 3">CCTCC AB 2017055</strain>
    </source>
</reference>
<dbReference type="SUPFAM" id="SSF53067">
    <property type="entry name" value="Actin-like ATPase domain"/>
    <property type="match status" value="1"/>
</dbReference>
<gene>
    <name evidence="2" type="ORF">G1H10_17640</name>
</gene>
<dbReference type="InterPro" id="IPR000600">
    <property type="entry name" value="ROK"/>
</dbReference>
<comment type="caution">
    <text evidence="2">The sequence shown here is derived from an EMBL/GenBank/DDBJ whole genome shotgun (WGS) entry which is preliminary data.</text>
</comment>
<name>A0A6L9SBS5_9ACTN</name>
<sequence>MSTDLASRPVIGLDIGGTKLLAALVAGDGTVVAERRAPTPARSGPRSVLDDAARLVAELDVAPDAPLGVGSAGTIDPSTGVVRYATASLPGWAGTRLRDELAGRTGRRTVVDNDVNAAALGEWWVGAGRACSTVLLAAVGTGVGGGLVDAGVVSRGRGGAGLDIGHVVATDAKDPCGCGRTGHLEAVASGTALGRAYAEATGIDASGADVARRAQQGDEVARRVLERAGNVLGRTVAGVVGLLDPDVVVLAGGAAESLMVHASTAFEAERLAPYARCRLVPGELGPHAVAIGAARMALEDA</sequence>
<dbReference type="RefSeq" id="WP_163740164.1">
    <property type="nucleotide sequence ID" value="NZ_JAAGOA010000012.1"/>
</dbReference>
<keyword evidence="3" id="KW-1185">Reference proteome</keyword>
<evidence type="ECO:0000256" key="1">
    <source>
        <dbReference type="ARBA" id="ARBA00006479"/>
    </source>
</evidence>